<evidence type="ECO:0000256" key="1">
    <source>
        <dbReference type="SAM" id="SignalP"/>
    </source>
</evidence>
<evidence type="ECO:0000313" key="2">
    <source>
        <dbReference type="EMBL" id="ADV56445.1"/>
    </source>
</evidence>
<name>E6XIN1_SHEP2</name>
<protein>
    <submittedName>
        <fullName evidence="2">Fimbrial protein</fullName>
    </submittedName>
</protein>
<dbReference type="PANTHER" id="PTHR33420">
    <property type="entry name" value="FIMBRIAL SUBUNIT ELFA-RELATED"/>
    <property type="match status" value="1"/>
</dbReference>
<gene>
    <name evidence="2" type="ordered locus">Sput200_4090</name>
</gene>
<dbReference type="GO" id="GO:0009289">
    <property type="term" value="C:pilus"/>
    <property type="evidence" value="ECO:0007669"/>
    <property type="project" value="InterPro"/>
</dbReference>
<dbReference type="PANTHER" id="PTHR33420:SF10">
    <property type="entry name" value="FIMBRIAE MAJOR SUBUNIT"/>
    <property type="match status" value="1"/>
</dbReference>
<dbReference type="Proteomes" id="UP000008209">
    <property type="component" value="Chromosome"/>
</dbReference>
<evidence type="ECO:0000313" key="3">
    <source>
        <dbReference type="Proteomes" id="UP000008209"/>
    </source>
</evidence>
<dbReference type="Gene3D" id="2.60.40.1090">
    <property type="entry name" value="Fimbrial-type adhesion domain"/>
    <property type="match status" value="1"/>
</dbReference>
<dbReference type="EMBL" id="CP002457">
    <property type="protein sequence ID" value="ADV56445.1"/>
    <property type="molecule type" value="Genomic_DNA"/>
</dbReference>
<keyword evidence="1" id="KW-0732">Signal</keyword>
<dbReference type="HOGENOM" id="CLU_088965_2_2_6"/>
<dbReference type="KEGG" id="shp:Sput200_4090"/>
<proteinExistence type="predicted"/>
<feature type="signal peptide" evidence="1">
    <location>
        <begin position="1"/>
        <end position="25"/>
    </location>
</feature>
<accession>E6XIN1</accession>
<dbReference type="AlphaFoldDB" id="E6XIN1"/>
<organism evidence="2 3">
    <name type="scientific">Shewanella putrefaciens (strain 200)</name>
    <dbReference type="NCBI Taxonomy" id="399804"/>
    <lineage>
        <taxon>Bacteria</taxon>
        <taxon>Pseudomonadati</taxon>
        <taxon>Pseudomonadota</taxon>
        <taxon>Gammaproteobacteria</taxon>
        <taxon>Alteromonadales</taxon>
        <taxon>Shewanellaceae</taxon>
        <taxon>Shewanella</taxon>
    </lineage>
</organism>
<sequence length="186" mass="19696" precursor="true">MLYNKLMKILILAMAVSALFTVSFAKSAQHNTITFFGAISQQTCEVSINGDSANPVVLLPAVAASELVAPRSVAKETAFTLGLTGCDGSAFSSYTLFTGNNVGDYGTLKNLATDGALHVGFQLKNMLGGYEIDVTNFQYATREPGVRVNAGETEGAWDYAVQYISIEGGATPGRVLGTVQYAVVYE</sequence>
<dbReference type="InterPro" id="IPR050263">
    <property type="entry name" value="Bact_Fimbrial_Adh_Pro"/>
</dbReference>
<dbReference type="PATRIC" id="fig|399804.5.peg.4197"/>
<dbReference type="InterPro" id="IPR008966">
    <property type="entry name" value="Adhesion_dom_sf"/>
</dbReference>
<dbReference type="InterPro" id="IPR036937">
    <property type="entry name" value="Adhesion_dom_fimbrial_sf"/>
</dbReference>
<dbReference type="SUPFAM" id="SSF49401">
    <property type="entry name" value="Bacterial adhesins"/>
    <property type="match status" value="1"/>
</dbReference>
<feature type="chain" id="PRO_5003215768" evidence="1">
    <location>
        <begin position="26"/>
        <end position="186"/>
    </location>
</feature>
<dbReference type="GO" id="GO:0043709">
    <property type="term" value="P:cell adhesion involved in single-species biofilm formation"/>
    <property type="evidence" value="ECO:0007669"/>
    <property type="project" value="TreeGrafter"/>
</dbReference>
<reference evidence="2 3" key="1">
    <citation type="submission" date="2011-01" db="EMBL/GenBank/DDBJ databases">
        <title>Complete sequence of Shewanella putrefaciens 200.</title>
        <authorList>
            <consortium name="US DOE Joint Genome Institute"/>
            <person name="Lucas S."/>
            <person name="Copeland A."/>
            <person name="Lapidus A."/>
            <person name="Cheng J.-F."/>
            <person name="Bruce D."/>
            <person name="Goodwin L."/>
            <person name="Pitluck S."/>
            <person name="Munk A.C."/>
            <person name="Detter J.C."/>
            <person name="Han C."/>
            <person name="Tapia R."/>
            <person name="Land M."/>
            <person name="Hauser L."/>
            <person name="Chang Y.-J."/>
            <person name="Jeffries C."/>
            <person name="Kyrpides N."/>
            <person name="Ivanova N."/>
            <person name="Mikhailova N."/>
            <person name="Kolker E."/>
            <person name="Lawrence C."/>
            <person name="McCue L.A."/>
            <person name="DiChristina T."/>
            <person name="Nealson K."/>
            <person name="Fredrickson J.K."/>
            <person name="Woyke T."/>
        </authorList>
    </citation>
    <scope>NUCLEOTIDE SEQUENCE [LARGE SCALE GENOMIC DNA]</scope>
    <source>
        <strain evidence="2 3">200</strain>
    </source>
</reference>